<dbReference type="EMBL" id="CP019475">
    <property type="protein sequence ID" value="UQC79694.1"/>
    <property type="molecule type" value="Genomic_DNA"/>
</dbReference>
<dbReference type="AlphaFoldDB" id="A0A9Q8SLR2"/>
<sequence>MTWKARQNTRKDHAASWLSYGSVSDAIVATIFNRQGDRGLLSVTSFKISPRDPPVQNRSHYNILRPHLLQSIRYHE</sequence>
<dbReference type="KEGG" id="clup:CLUP02_05174"/>
<evidence type="ECO:0000313" key="1">
    <source>
        <dbReference type="EMBL" id="UQC79694.1"/>
    </source>
</evidence>
<dbReference type="RefSeq" id="XP_049141326.1">
    <property type="nucleotide sequence ID" value="XM_049284183.1"/>
</dbReference>
<dbReference type="GeneID" id="73339193"/>
<reference evidence="1" key="1">
    <citation type="journal article" date="2021" name="Mol. Plant Microbe Interact.">
        <title>Complete Genome Sequence of the Plant-Pathogenic Fungus Colletotrichum lupini.</title>
        <authorList>
            <person name="Baroncelli R."/>
            <person name="Pensec F."/>
            <person name="Da Lio D."/>
            <person name="Boufleur T."/>
            <person name="Vicente I."/>
            <person name="Sarrocco S."/>
            <person name="Picot A."/>
            <person name="Baraldi E."/>
            <person name="Sukno S."/>
            <person name="Thon M."/>
            <person name="Le Floch G."/>
        </authorList>
    </citation>
    <scope>NUCLEOTIDE SEQUENCE</scope>
    <source>
        <strain evidence="1">IMI 504893</strain>
    </source>
</reference>
<accession>A0A9Q8SLR2</accession>
<name>A0A9Q8SLR2_9PEZI</name>
<proteinExistence type="predicted"/>
<keyword evidence="2" id="KW-1185">Reference proteome</keyword>
<gene>
    <name evidence="1" type="ORF">CLUP02_05174</name>
</gene>
<organism evidence="1 2">
    <name type="scientific">Colletotrichum lupini</name>
    <dbReference type="NCBI Taxonomy" id="145971"/>
    <lineage>
        <taxon>Eukaryota</taxon>
        <taxon>Fungi</taxon>
        <taxon>Dikarya</taxon>
        <taxon>Ascomycota</taxon>
        <taxon>Pezizomycotina</taxon>
        <taxon>Sordariomycetes</taxon>
        <taxon>Hypocreomycetidae</taxon>
        <taxon>Glomerellales</taxon>
        <taxon>Glomerellaceae</taxon>
        <taxon>Colletotrichum</taxon>
        <taxon>Colletotrichum acutatum species complex</taxon>
    </lineage>
</organism>
<evidence type="ECO:0000313" key="2">
    <source>
        <dbReference type="Proteomes" id="UP000830671"/>
    </source>
</evidence>
<protein>
    <submittedName>
        <fullName evidence="1">Uncharacterized protein</fullName>
    </submittedName>
</protein>
<dbReference type="Proteomes" id="UP000830671">
    <property type="component" value="Chromosome 3"/>
</dbReference>